<keyword evidence="1" id="KW-0812">Transmembrane</keyword>
<protein>
    <submittedName>
        <fullName evidence="2">Uncharacterized protein</fullName>
    </submittedName>
</protein>
<comment type="caution">
    <text evidence="2">The sequence shown here is derived from an EMBL/GenBank/DDBJ whole genome shotgun (WGS) entry which is preliminary data.</text>
</comment>
<reference evidence="2 3" key="1">
    <citation type="submission" date="2017-10" db="EMBL/GenBank/DDBJ databases">
        <title>Genomics of the genus Arcobacter.</title>
        <authorList>
            <person name="Perez-Cataluna A."/>
            <person name="Figueras M.J."/>
        </authorList>
    </citation>
    <scope>NUCLEOTIDE SEQUENCE [LARGE SCALE GENOMIC DNA]</scope>
    <source>
        <strain evidence="2 3">CECT 9230</strain>
    </source>
</reference>
<organism evidence="2 3">
    <name type="scientific">Aliarcobacter vitoriensis</name>
    <dbReference type="NCBI Taxonomy" id="2011099"/>
    <lineage>
        <taxon>Bacteria</taxon>
        <taxon>Pseudomonadati</taxon>
        <taxon>Campylobacterota</taxon>
        <taxon>Epsilonproteobacteria</taxon>
        <taxon>Campylobacterales</taxon>
        <taxon>Arcobacteraceae</taxon>
        <taxon>Aliarcobacter</taxon>
    </lineage>
</organism>
<keyword evidence="1" id="KW-0472">Membrane</keyword>
<evidence type="ECO:0000313" key="3">
    <source>
        <dbReference type="Proteomes" id="UP000252669"/>
    </source>
</evidence>
<evidence type="ECO:0000313" key="2">
    <source>
        <dbReference type="EMBL" id="RBQ29695.1"/>
    </source>
</evidence>
<gene>
    <name evidence="2" type="ORF">CRU91_03000</name>
</gene>
<dbReference type="EMBL" id="PDKB01000004">
    <property type="protein sequence ID" value="RBQ29695.1"/>
    <property type="molecule type" value="Genomic_DNA"/>
</dbReference>
<proteinExistence type="predicted"/>
<accession>A0A366MTX1</accession>
<sequence>MKKIILFFGLSVSLFSHELILIVEDNKNNTITVAGEFDTGDSVAGALIKLESLSSGDILFQQRLPESQEIIVEIPKEPYRVVLDGGSGHTLIKAGIAPIEGFKEEVKQNVSNQNKKSSQKQTILTKWDSLTITFFTLCLIAFLLAIYFSNKNTNRILAQLKES</sequence>
<dbReference type="AlphaFoldDB" id="A0A366MTX1"/>
<keyword evidence="1" id="KW-1133">Transmembrane helix</keyword>
<keyword evidence="3" id="KW-1185">Reference proteome</keyword>
<name>A0A366MTX1_9BACT</name>
<evidence type="ECO:0000256" key="1">
    <source>
        <dbReference type="SAM" id="Phobius"/>
    </source>
</evidence>
<dbReference type="Proteomes" id="UP000252669">
    <property type="component" value="Unassembled WGS sequence"/>
</dbReference>
<dbReference type="OrthoDB" id="5347922at2"/>
<feature type="transmembrane region" description="Helical" evidence="1">
    <location>
        <begin position="127"/>
        <end position="148"/>
    </location>
</feature>